<evidence type="ECO:0000259" key="2">
    <source>
        <dbReference type="Pfam" id="PF14111"/>
    </source>
</evidence>
<protein>
    <recommendedName>
        <fullName evidence="2">DUF4283 domain-containing protein</fullName>
    </recommendedName>
</protein>
<evidence type="ECO:0000313" key="4">
    <source>
        <dbReference type="Proteomes" id="UP000834106"/>
    </source>
</evidence>
<dbReference type="InterPro" id="IPR025558">
    <property type="entry name" value="DUF4283"/>
</dbReference>
<feature type="compositionally biased region" description="Basic and acidic residues" evidence="1">
    <location>
        <begin position="427"/>
        <end position="447"/>
    </location>
</feature>
<dbReference type="Proteomes" id="UP000834106">
    <property type="component" value="Chromosome 10"/>
</dbReference>
<reference evidence="3" key="1">
    <citation type="submission" date="2023-05" db="EMBL/GenBank/DDBJ databases">
        <authorList>
            <person name="Huff M."/>
        </authorList>
    </citation>
    <scope>NUCLEOTIDE SEQUENCE</scope>
</reference>
<dbReference type="InterPro" id="IPR040256">
    <property type="entry name" value="At4g02000-like"/>
</dbReference>
<dbReference type="Pfam" id="PF14111">
    <property type="entry name" value="DUF4283"/>
    <property type="match status" value="1"/>
</dbReference>
<dbReference type="PANTHER" id="PTHR31286:SF99">
    <property type="entry name" value="DUF4283 DOMAIN-CONTAINING PROTEIN"/>
    <property type="match status" value="1"/>
</dbReference>
<feature type="compositionally biased region" description="Low complexity" evidence="1">
    <location>
        <begin position="493"/>
        <end position="506"/>
    </location>
</feature>
<organism evidence="3 4">
    <name type="scientific">Fraxinus pennsylvanica</name>
    <dbReference type="NCBI Taxonomy" id="56036"/>
    <lineage>
        <taxon>Eukaryota</taxon>
        <taxon>Viridiplantae</taxon>
        <taxon>Streptophyta</taxon>
        <taxon>Embryophyta</taxon>
        <taxon>Tracheophyta</taxon>
        <taxon>Spermatophyta</taxon>
        <taxon>Magnoliopsida</taxon>
        <taxon>eudicotyledons</taxon>
        <taxon>Gunneridae</taxon>
        <taxon>Pentapetalae</taxon>
        <taxon>asterids</taxon>
        <taxon>lamiids</taxon>
        <taxon>Lamiales</taxon>
        <taxon>Oleaceae</taxon>
        <taxon>Oleeae</taxon>
        <taxon>Fraxinus</taxon>
    </lineage>
</organism>
<feature type="domain" description="DUF4283" evidence="2">
    <location>
        <begin position="61"/>
        <end position="144"/>
    </location>
</feature>
<gene>
    <name evidence="3" type="ORF">FPE_LOCUS16635</name>
</gene>
<evidence type="ECO:0000256" key="1">
    <source>
        <dbReference type="SAM" id="MobiDB-lite"/>
    </source>
</evidence>
<dbReference type="PANTHER" id="PTHR31286">
    <property type="entry name" value="GLYCINE-RICH CELL WALL STRUCTURAL PROTEIN 1.8-LIKE"/>
    <property type="match status" value="1"/>
</dbReference>
<feature type="region of interest" description="Disordered" evidence="1">
    <location>
        <begin position="475"/>
        <end position="506"/>
    </location>
</feature>
<feature type="compositionally biased region" description="Basic residues" evidence="1">
    <location>
        <begin position="483"/>
        <end position="492"/>
    </location>
</feature>
<dbReference type="EMBL" id="OU503045">
    <property type="protein sequence ID" value="CAI9769655.1"/>
    <property type="molecule type" value="Genomic_DNA"/>
</dbReference>
<evidence type="ECO:0000313" key="3">
    <source>
        <dbReference type="EMBL" id="CAI9769655.1"/>
    </source>
</evidence>
<proteinExistence type="predicted"/>
<name>A0AAD1ZHH1_9LAMI</name>
<feature type="region of interest" description="Disordered" evidence="1">
    <location>
        <begin position="427"/>
        <end position="458"/>
    </location>
</feature>
<keyword evidence="4" id="KW-1185">Reference proteome</keyword>
<accession>A0AAD1ZHH1</accession>
<sequence length="506" mass="56441">MGETSTALAKGVQQGRSFLEAAKQPVGGDIQATPPLQLRRPKLIDGELGFIFTDAKVKRLAEDFRFALVLKFLSSRPNIDLVRAAITKTWGLREVPVVSYMDASHVLVKMNNEGDFLHAWAREGRFVAGASFRLFKWTPDFDLHRESSLAPQWLFLPGLPLHLYRQDCLRILASRFGRYLGTDHATLNRTRASGARICVEIDLLADVVECFPITVGSTTLWQCVQYEKLGFYCKKCRRQGHTEAVCRVGQQFHEKQKMKKVVTIGLEKQEWRQKKGNVGNDVGIGKRYVHDGGDIPKLDASGFGGSTHGQRSDNIEKVGESSKGISLFVGNDKETRDVTQTELGRDNNMDEDGTVASKNSGMEIAKLGGDIHMKPLGGDYLVDGKQTREEGEIEDMETILNGDMVVTTKGNEQINEMTMHIMVRTEDDQGVKDSVEESQEDSRDHGSANEALTMSDKEVEGMVEELGIIRDCISDSEQMAKEHPRKTVHKVRSSSMVPSRPSRLNL</sequence>
<dbReference type="AlphaFoldDB" id="A0AAD1ZHH1"/>